<comment type="similarity">
    <text evidence="1">Belongs to the transferase hexapeptide repeat family.</text>
</comment>
<reference evidence="5" key="1">
    <citation type="submission" date="2019-12" db="EMBL/GenBank/DDBJ databases">
        <title>Ruegeria JWLKs population differentiation of coral mucus and skeleton niches.</title>
        <authorList>
            <person name="Luo D."/>
        </authorList>
    </citation>
    <scope>NUCLEOTIDE SEQUENCE</scope>
    <source>
        <strain evidence="5">HKCCD6181</strain>
    </source>
</reference>
<dbReference type="AlphaFoldDB" id="A0AA90YZ13"/>
<evidence type="ECO:0000256" key="4">
    <source>
        <dbReference type="ARBA" id="ARBA00023315"/>
    </source>
</evidence>
<dbReference type="CDD" id="cd03349">
    <property type="entry name" value="LbH_XAT"/>
    <property type="match status" value="1"/>
</dbReference>
<dbReference type="GO" id="GO:0016746">
    <property type="term" value="F:acyltransferase activity"/>
    <property type="evidence" value="ECO:0007669"/>
    <property type="project" value="UniProtKB-KW"/>
</dbReference>
<evidence type="ECO:0000256" key="3">
    <source>
        <dbReference type="ARBA" id="ARBA00022737"/>
    </source>
</evidence>
<dbReference type="InterPro" id="IPR011004">
    <property type="entry name" value="Trimer_LpxA-like_sf"/>
</dbReference>
<sequence length="212" mass="23637">MPLPDAARRYPVTLPDGTEHRGTAFLSQVINHPRIQVGDYTYASDFDAPEDWANRLAPYLFEFSREKLVLGKFCQIAHGVRFVTASANHATDGITCFPFPVFDPERMLEYQPDVRDTLVGNDVWIGYGALIMPGASIGDGAIIGAGSVVRGTIPPYSVVTGNPAEIRRYRFDADKIERLLALKWWDWPAELITEAESVLLRGDIETLERLAL</sequence>
<accession>A0AA90YZ13</accession>
<dbReference type="Proteomes" id="UP000597886">
    <property type="component" value="Unassembled WGS sequence"/>
</dbReference>
<comment type="caution">
    <text evidence="5">The sequence shown here is derived from an EMBL/GenBank/DDBJ whole genome shotgun (WGS) entry which is preliminary data.</text>
</comment>
<dbReference type="InterPro" id="IPR050179">
    <property type="entry name" value="Trans_hexapeptide_repeat"/>
</dbReference>
<keyword evidence="2" id="KW-0808">Transferase</keyword>
<dbReference type="PANTHER" id="PTHR43300:SF11">
    <property type="entry name" value="ACETYLTRANSFERASE RV3034C-RELATED"/>
    <property type="match status" value="1"/>
</dbReference>
<dbReference type="EMBL" id="WVRA01000003">
    <property type="protein sequence ID" value="NOE18780.1"/>
    <property type="molecule type" value="Genomic_DNA"/>
</dbReference>
<protein>
    <submittedName>
        <fullName evidence="5">Antibiotic acetyltransferase</fullName>
    </submittedName>
</protein>
<dbReference type="InterPro" id="IPR001451">
    <property type="entry name" value="Hexapep"/>
</dbReference>
<dbReference type="Pfam" id="PF00132">
    <property type="entry name" value="Hexapep"/>
    <property type="match status" value="1"/>
</dbReference>
<gene>
    <name evidence="5" type="ORF">GS634_11680</name>
</gene>
<dbReference type="SUPFAM" id="SSF51161">
    <property type="entry name" value="Trimeric LpxA-like enzymes"/>
    <property type="match status" value="1"/>
</dbReference>
<dbReference type="InterPro" id="IPR018357">
    <property type="entry name" value="Hexapep_transf_CS"/>
</dbReference>
<keyword evidence="4" id="KW-0012">Acyltransferase</keyword>
<dbReference type="PROSITE" id="PS00101">
    <property type="entry name" value="HEXAPEP_TRANSFERASES"/>
    <property type="match status" value="1"/>
</dbReference>
<proteinExistence type="inferred from homology"/>
<evidence type="ECO:0000256" key="2">
    <source>
        <dbReference type="ARBA" id="ARBA00022679"/>
    </source>
</evidence>
<keyword evidence="3" id="KW-0677">Repeat</keyword>
<name>A0AA90YZ13_9RHOB</name>
<dbReference type="PANTHER" id="PTHR43300">
    <property type="entry name" value="ACETYLTRANSFERASE"/>
    <property type="match status" value="1"/>
</dbReference>
<evidence type="ECO:0000313" key="6">
    <source>
        <dbReference type="Proteomes" id="UP000597886"/>
    </source>
</evidence>
<organism evidence="5 6">
    <name type="scientific">Ruegeria atlantica</name>
    <dbReference type="NCBI Taxonomy" id="81569"/>
    <lineage>
        <taxon>Bacteria</taxon>
        <taxon>Pseudomonadati</taxon>
        <taxon>Pseudomonadota</taxon>
        <taxon>Alphaproteobacteria</taxon>
        <taxon>Rhodobacterales</taxon>
        <taxon>Roseobacteraceae</taxon>
        <taxon>Ruegeria</taxon>
    </lineage>
</organism>
<evidence type="ECO:0000313" key="5">
    <source>
        <dbReference type="EMBL" id="NOE18780.1"/>
    </source>
</evidence>
<dbReference type="RefSeq" id="WP_171330171.1">
    <property type="nucleotide sequence ID" value="NZ_WVRA01000003.1"/>
</dbReference>
<evidence type="ECO:0000256" key="1">
    <source>
        <dbReference type="ARBA" id="ARBA00007274"/>
    </source>
</evidence>
<dbReference type="Gene3D" id="2.160.10.10">
    <property type="entry name" value="Hexapeptide repeat proteins"/>
    <property type="match status" value="1"/>
</dbReference>